<sequence length="102" mass="11138">MIESVISTTVLKRDLDLSNGAFMASNVRNLLTMANDATHTYSLQRITASSPDVIIETRVLGGMVGGYNGFKNGPLHNTMGVYKLLEQVSQRTSGQHALDYFS</sequence>
<dbReference type="EMBL" id="VJMH01007290">
    <property type="protein sequence ID" value="KAF0684376.1"/>
    <property type="molecule type" value="Genomic_DNA"/>
</dbReference>
<keyword evidence="3" id="KW-1185">Reference proteome</keyword>
<organism evidence="2 3">
    <name type="scientific">Aphanomyces stellatus</name>
    <dbReference type="NCBI Taxonomy" id="120398"/>
    <lineage>
        <taxon>Eukaryota</taxon>
        <taxon>Sar</taxon>
        <taxon>Stramenopiles</taxon>
        <taxon>Oomycota</taxon>
        <taxon>Saprolegniomycetes</taxon>
        <taxon>Saprolegniales</taxon>
        <taxon>Verrucalvaceae</taxon>
        <taxon>Aphanomyces</taxon>
    </lineage>
</organism>
<evidence type="ECO:0000313" key="1">
    <source>
        <dbReference type="EMBL" id="KAF0684376.1"/>
    </source>
</evidence>
<dbReference type="AlphaFoldDB" id="A0A485LQ06"/>
<accession>A0A485LQ06</accession>
<protein>
    <submittedName>
        <fullName evidence="2">Aste57867_23611 protein</fullName>
    </submittedName>
</protein>
<name>A0A485LQ06_9STRA</name>
<evidence type="ECO:0000313" key="2">
    <source>
        <dbReference type="EMBL" id="VFU00256.1"/>
    </source>
</evidence>
<gene>
    <name evidence="2" type="primary">Aste57867_23611</name>
    <name evidence="1" type="ORF">As57867_023539</name>
    <name evidence="2" type="ORF">ASTE57867_23611</name>
</gene>
<dbReference type="Proteomes" id="UP000332933">
    <property type="component" value="Unassembled WGS sequence"/>
</dbReference>
<proteinExistence type="predicted"/>
<reference evidence="2 3" key="1">
    <citation type="submission" date="2019-03" db="EMBL/GenBank/DDBJ databases">
        <authorList>
            <person name="Gaulin E."/>
            <person name="Dumas B."/>
        </authorList>
    </citation>
    <scope>NUCLEOTIDE SEQUENCE [LARGE SCALE GENOMIC DNA]</scope>
    <source>
        <strain evidence="2">CBS 568.67</strain>
    </source>
</reference>
<dbReference type="EMBL" id="CAADRA010007316">
    <property type="protein sequence ID" value="VFU00256.1"/>
    <property type="molecule type" value="Genomic_DNA"/>
</dbReference>
<evidence type="ECO:0000313" key="3">
    <source>
        <dbReference type="Proteomes" id="UP000332933"/>
    </source>
</evidence>
<reference evidence="1" key="2">
    <citation type="submission" date="2019-06" db="EMBL/GenBank/DDBJ databases">
        <title>Genomics analysis of Aphanomyces spp. identifies a new class of oomycete effector associated with host adaptation.</title>
        <authorList>
            <person name="Gaulin E."/>
        </authorList>
    </citation>
    <scope>NUCLEOTIDE SEQUENCE</scope>
    <source>
        <strain evidence="1">CBS 578.67</strain>
    </source>
</reference>